<feature type="domain" description="HTH luxR-type" evidence="4">
    <location>
        <begin position="473"/>
        <end position="538"/>
    </location>
</feature>
<proteinExistence type="predicted"/>
<dbReference type="PRINTS" id="PR00038">
    <property type="entry name" value="HTHLUXR"/>
</dbReference>
<dbReference type="InterPro" id="IPR016032">
    <property type="entry name" value="Sig_transdc_resp-reg_C-effctor"/>
</dbReference>
<dbReference type="Proteomes" id="UP001595960">
    <property type="component" value="Unassembled WGS sequence"/>
</dbReference>
<evidence type="ECO:0000259" key="4">
    <source>
        <dbReference type="PROSITE" id="PS50043"/>
    </source>
</evidence>
<reference evidence="6" key="1">
    <citation type="journal article" date="2019" name="Int. J. Syst. Evol. Microbiol.">
        <title>The Global Catalogue of Microorganisms (GCM) 10K type strain sequencing project: providing services to taxonomists for standard genome sequencing and annotation.</title>
        <authorList>
            <consortium name="The Broad Institute Genomics Platform"/>
            <consortium name="The Broad Institute Genome Sequencing Center for Infectious Disease"/>
            <person name="Wu L."/>
            <person name="Ma J."/>
        </authorList>
    </citation>
    <scope>NUCLEOTIDE SEQUENCE [LARGE SCALE GENOMIC DNA]</scope>
    <source>
        <strain evidence="6">CGMCC 1.12192</strain>
    </source>
</reference>
<sequence>MTEPRALDSGRAAARQRRWTDAYEALSRADATEDLEPTDLELLATVAFLQGEGEAAVNALTRAHAAWLEVRDAEGAARTAAWLALFQIELGELTANFEWMPRGARLARGITGASPVIGLVQVAPAVAQLASGDALGAEQRFRELGAMAERLQDHDLAALAWFGRGKSLLPLGHDTEGFACFDAAVAEVSSGAVSPIPSGIILCTVIWDAYFGFDLARAVEWTAVLDEWCLAQPDLVAYTGQRHALRAALLTLRGAWPEAGAESELALARLRAGDYRSGFSAPYVHAELQRLRGANHSAARSYQRAAETSWNPQPGRARLLLAEGRLEQAAAQIRAAAAAADPFTLRHLLPAVVEVEVAGGDLTAAQRALEELRTLGGPEPTAMCAASIAFAESQVRLAEGSGERALRSARQAEEVWRELDAPYEAARSRTLAGRALVALGDAPAAHAEFDRARRVFLGLGADPALAELDRVVGARRAGSLTARELEVLQLVSTGLTNRAVGERLSLSEKTVARHLANIFGKLGLSTRAAATAYAYENGLV</sequence>
<evidence type="ECO:0000256" key="1">
    <source>
        <dbReference type="ARBA" id="ARBA00023015"/>
    </source>
</evidence>
<evidence type="ECO:0000313" key="5">
    <source>
        <dbReference type="EMBL" id="MFC4828694.1"/>
    </source>
</evidence>
<evidence type="ECO:0000313" key="6">
    <source>
        <dbReference type="Proteomes" id="UP001595960"/>
    </source>
</evidence>
<dbReference type="Pfam" id="PF00196">
    <property type="entry name" value="GerE"/>
    <property type="match status" value="1"/>
</dbReference>
<dbReference type="SUPFAM" id="SSF46894">
    <property type="entry name" value="C-terminal effector domain of the bipartite response regulators"/>
    <property type="match status" value="1"/>
</dbReference>
<dbReference type="InterPro" id="IPR000792">
    <property type="entry name" value="Tscrpt_reg_LuxR_C"/>
</dbReference>
<organism evidence="5 6">
    <name type="scientific">Agromyces aurantiacus</name>
    <dbReference type="NCBI Taxonomy" id="165814"/>
    <lineage>
        <taxon>Bacteria</taxon>
        <taxon>Bacillati</taxon>
        <taxon>Actinomycetota</taxon>
        <taxon>Actinomycetes</taxon>
        <taxon>Micrococcales</taxon>
        <taxon>Microbacteriaceae</taxon>
        <taxon>Agromyces</taxon>
    </lineage>
</organism>
<dbReference type="InterPro" id="IPR039420">
    <property type="entry name" value="WalR-like"/>
</dbReference>
<evidence type="ECO:0000256" key="2">
    <source>
        <dbReference type="ARBA" id="ARBA00023125"/>
    </source>
</evidence>
<name>A0ABV9R411_9MICO</name>
<accession>A0ABV9R411</accession>
<dbReference type="PROSITE" id="PS00622">
    <property type="entry name" value="HTH_LUXR_1"/>
    <property type="match status" value="1"/>
</dbReference>
<dbReference type="InterPro" id="IPR011990">
    <property type="entry name" value="TPR-like_helical_dom_sf"/>
</dbReference>
<keyword evidence="1" id="KW-0805">Transcription regulation</keyword>
<gene>
    <name evidence="5" type="ORF">ACFPER_07855</name>
</gene>
<keyword evidence="6" id="KW-1185">Reference proteome</keyword>
<dbReference type="PROSITE" id="PS50043">
    <property type="entry name" value="HTH_LUXR_2"/>
    <property type="match status" value="1"/>
</dbReference>
<dbReference type="PANTHER" id="PTHR43214:SF24">
    <property type="entry name" value="TRANSCRIPTIONAL REGULATORY PROTEIN NARL-RELATED"/>
    <property type="match status" value="1"/>
</dbReference>
<dbReference type="RefSeq" id="WP_204391881.1">
    <property type="nucleotide sequence ID" value="NZ_JAFBBW010000001.1"/>
</dbReference>
<comment type="caution">
    <text evidence="5">The sequence shown here is derived from an EMBL/GenBank/DDBJ whole genome shotgun (WGS) entry which is preliminary data.</text>
</comment>
<dbReference type="Gene3D" id="1.10.10.10">
    <property type="entry name" value="Winged helix-like DNA-binding domain superfamily/Winged helix DNA-binding domain"/>
    <property type="match status" value="1"/>
</dbReference>
<protein>
    <submittedName>
        <fullName evidence="5">LuxR C-terminal-related transcriptional regulator</fullName>
    </submittedName>
</protein>
<dbReference type="InterPro" id="IPR036388">
    <property type="entry name" value="WH-like_DNA-bd_sf"/>
</dbReference>
<evidence type="ECO:0000256" key="3">
    <source>
        <dbReference type="ARBA" id="ARBA00023163"/>
    </source>
</evidence>
<keyword evidence="3" id="KW-0804">Transcription</keyword>
<keyword evidence="2" id="KW-0238">DNA-binding</keyword>
<dbReference type="CDD" id="cd06170">
    <property type="entry name" value="LuxR_C_like"/>
    <property type="match status" value="1"/>
</dbReference>
<dbReference type="EMBL" id="JBHSJC010000001">
    <property type="protein sequence ID" value="MFC4828694.1"/>
    <property type="molecule type" value="Genomic_DNA"/>
</dbReference>
<dbReference type="SMART" id="SM00421">
    <property type="entry name" value="HTH_LUXR"/>
    <property type="match status" value="1"/>
</dbReference>
<dbReference type="SUPFAM" id="SSF48452">
    <property type="entry name" value="TPR-like"/>
    <property type="match status" value="1"/>
</dbReference>
<dbReference type="PANTHER" id="PTHR43214">
    <property type="entry name" value="TWO-COMPONENT RESPONSE REGULATOR"/>
    <property type="match status" value="1"/>
</dbReference>